<evidence type="ECO:0000256" key="4">
    <source>
        <dbReference type="ARBA" id="ARBA00023136"/>
    </source>
</evidence>
<name>A0A8S1BAT3_ARCPL</name>
<dbReference type="EMBL" id="CADEBD010000422">
    <property type="protein sequence ID" value="CAB3254903.1"/>
    <property type="molecule type" value="Genomic_DNA"/>
</dbReference>
<dbReference type="InterPro" id="IPR005829">
    <property type="entry name" value="Sugar_transporter_CS"/>
</dbReference>
<dbReference type="InterPro" id="IPR020846">
    <property type="entry name" value="MFS_dom"/>
</dbReference>
<feature type="transmembrane region" description="Helical" evidence="5">
    <location>
        <begin position="373"/>
        <end position="394"/>
    </location>
</feature>
<accession>A0A8S1BAT3</accession>
<evidence type="ECO:0000256" key="1">
    <source>
        <dbReference type="ARBA" id="ARBA00004141"/>
    </source>
</evidence>
<keyword evidence="4 5" id="KW-0472">Membrane</keyword>
<feature type="transmembrane region" description="Helical" evidence="5">
    <location>
        <begin position="227"/>
        <end position="247"/>
    </location>
</feature>
<dbReference type="GO" id="GO:0022857">
    <property type="term" value="F:transmembrane transporter activity"/>
    <property type="evidence" value="ECO:0007669"/>
    <property type="project" value="InterPro"/>
</dbReference>
<proteinExistence type="predicted"/>
<dbReference type="Proteomes" id="UP000494256">
    <property type="component" value="Unassembled WGS sequence"/>
</dbReference>
<feature type="transmembrane region" description="Helical" evidence="5">
    <location>
        <begin position="431"/>
        <end position="450"/>
    </location>
</feature>
<evidence type="ECO:0000313" key="7">
    <source>
        <dbReference type="EMBL" id="CAB3254903.1"/>
    </source>
</evidence>
<gene>
    <name evidence="7" type="ORF">APLA_LOCUS15039</name>
</gene>
<feature type="transmembrane region" description="Helical" evidence="5">
    <location>
        <begin position="340"/>
        <end position="361"/>
    </location>
</feature>
<feature type="transmembrane region" description="Helical" evidence="5">
    <location>
        <begin position="253"/>
        <end position="272"/>
    </location>
</feature>
<evidence type="ECO:0000259" key="6">
    <source>
        <dbReference type="PROSITE" id="PS50850"/>
    </source>
</evidence>
<protein>
    <recommendedName>
        <fullName evidence="6">Major facilitator superfamily (MFS) profile domain-containing protein</fullName>
    </recommendedName>
</protein>
<organism evidence="7 8">
    <name type="scientific">Arctia plantaginis</name>
    <name type="common">Wood tiger moth</name>
    <name type="synonym">Phalaena plantaginis</name>
    <dbReference type="NCBI Taxonomy" id="874455"/>
    <lineage>
        <taxon>Eukaryota</taxon>
        <taxon>Metazoa</taxon>
        <taxon>Ecdysozoa</taxon>
        <taxon>Arthropoda</taxon>
        <taxon>Hexapoda</taxon>
        <taxon>Insecta</taxon>
        <taxon>Pterygota</taxon>
        <taxon>Neoptera</taxon>
        <taxon>Endopterygota</taxon>
        <taxon>Lepidoptera</taxon>
        <taxon>Glossata</taxon>
        <taxon>Ditrysia</taxon>
        <taxon>Noctuoidea</taxon>
        <taxon>Erebidae</taxon>
        <taxon>Arctiinae</taxon>
        <taxon>Arctia</taxon>
    </lineage>
</organism>
<feature type="transmembrane region" description="Helical" evidence="5">
    <location>
        <begin position="489"/>
        <end position="508"/>
    </location>
</feature>
<dbReference type="GO" id="GO:0016020">
    <property type="term" value="C:membrane"/>
    <property type="evidence" value="ECO:0007669"/>
    <property type="project" value="UniProtKB-SubCell"/>
</dbReference>
<evidence type="ECO:0000256" key="2">
    <source>
        <dbReference type="ARBA" id="ARBA00022692"/>
    </source>
</evidence>
<feature type="transmembrane region" description="Helical" evidence="5">
    <location>
        <begin position="192"/>
        <end position="215"/>
    </location>
</feature>
<dbReference type="PROSITE" id="PS50850">
    <property type="entry name" value="MFS"/>
    <property type="match status" value="1"/>
</dbReference>
<keyword evidence="3 5" id="KW-1133">Transmembrane helix</keyword>
<feature type="domain" description="Major facilitator superfamily (MFS) profile" evidence="6">
    <location>
        <begin position="95"/>
        <end position="514"/>
    </location>
</feature>
<dbReference type="PROSITE" id="PS00216">
    <property type="entry name" value="SUGAR_TRANSPORT_1"/>
    <property type="match status" value="1"/>
</dbReference>
<evidence type="ECO:0000256" key="3">
    <source>
        <dbReference type="ARBA" id="ARBA00022989"/>
    </source>
</evidence>
<dbReference type="AlphaFoldDB" id="A0A8S1BAT3"/>
<keyword evidence="2 5" id="KW-0812">Transmembrane</keyword>
<dbReference type="SUPFAM" id="SSF103473">
    <property type="entry name" value="MFS general substrate transporter"/>
    <property type="match status" value="1"/>
</dbReference>
<dbReference type="PANTHER" id="PTHR24064">
    <property type="entry name" value="SOLUTE CARRIER FAMILY 22 MEMBER"/>
    <property type="match status" value="1"/>
</dbReference>
<feature type="transmembrane region" description="Helical" evidence="5">
    <location>
        <begin position="29"/>
        <end position="52"/>
    </location>
</feature>
<evidence type="ECO:0000313" key="8">
    <source>
        <dbReference type="Proteomes" id="UP000494256"/>
    </source>
</evidence>
<comment type="caution">
    <text evidence="7">The sequence shown here is derived from an EMBL/GenBank/DDBJ whole genome shotgun (WGS) entry which is preliminary data.</text>
</comment>
<dbReference type="OrthoDB" id="118951at2759"/>
<reference evidence="7 8" key="1">
    <citation type="submission" date="2020-04" db="EMBL/GenBank/DDBJ databases">
        <authorList>
            <person name="Wallbank WR R."/>
            <person name="Pardo Diaz C."/>
            <person name="Kozak K."/>
            <person name="Martin S."/>
            <person name="Jiggins C."/>
            <person name="Moest M."/>
            <person name="Warren A I."/>
            <person name="Byers J.R.P. K."/>
            <person name="Montejo-Kovacevich G."/>
            <person name="Yen C E."/>
        </authorList>
    </citation>
    <scope>NUCLEOTIDE SEQUENCE [LARGE SCALE GENOMIC DNA]</scope>
</reference>
<dbReference type="InterPro" id="IPR036259">
    <property type="entry name" value="MFS_trans_sf"/>
</dbReference>
<dbReference type="Pfam" id="PF07690">
    <property type="entry name" value="MFS_1"/>
    <property type="match status" value="1"/>
</dbReference>
<dbReference type="Gene3D" id="1.20.1250.20">
    <property type="entry name" value="MFS general substrate transporter like domains"/>
    <property type="match status" value="1"/>
</dbReference>
<comment type="subcellular location">
    <subcellularLocation>
        <location evidence="1">Membrane</location>
        <topology evidence="1">Multi-pass membrane protein</topology>
    </subcellularLocation>
</comment>
<sequence length="538" mass="60745">MTVSVEASATEETHRKEKDLLEHFGKFQYLQYLWICLTLFMVSMTHVNYVFVAENIDYRCRIPKCETSNSTVATPSWWPEDVDSKCYKPILNKKNIYSTNLTCTNDSFSMQIEDCYDWIYENNNSIVSELNLACQPFKVQMVGGIHNTGMIISMIFAGWIADRIGRRPTFILCGVGASIGVFKILLKDYYPYLFIELMESIISSGLYTVGVILLVEIGGPSQRVMAGIIFSYAVYVGEIVFAILAMTLQYWKWLILTIYAPMILFISYFFLLKESPRWQILQGKMEEAKSTLKIIAKTNKIDIADKDLDDCTDEELRSRFDVGDQKQKENLKAIISSKEIMTRLVVAAFCFFASSFLYYGSLVHSVLLPGSKYTNFILAAASSFPGELIAYFTFNKYGRKITLQCGYVVCAVFLIVQSYTPDYLTWVKLSFFLIGKMGVVICFTGIYTYSLELFPTSVRGTLLGFCNTTARVGSMFAPLTPLLMTEVAALPSILFSATAVVAGVLLIFTPETKTLPMFDTIAQIELHKANQSKICTKL</sequence>
<evidence type="ECO:0000256" key="5">
    <source>
        <dbReference type="SAM" id="Phobius"/>
    </source>
</evidence>
<dbReference type="InterPro" id="IPR011701">
    <property type="entry name" value="MFS"/>
</dbReference>